<evidence type="ECO:0000256" key="1">
    <source>
        <dbReference type="SAM" id="Phobius"/>
    </source>
</evidence>
<dbReference type="RefSeq" id="WP_201431179.1">
    <property type="nucleotide sequence ID" value="NZ_JAEQBW010000004.1"/>
</dbReference>
<protein>
    <submittedName>
        <fullName evidence="2">Uncharacterized protein</fullName>
    </submittedName>
</protein>
<keyword evidence="1" id="KW-0812">Transmembrane</keyword>
<feature type="transmembrane region" description="Helical" evidence="1">
    <location>
        <begin position="63"/>
        <end position="87"/>
    </location>
</feature>
<feature type="transmembrane region" description="Helical" evidence="1">
    <location>
        <begin position="6"/>
        <end position="22"/>
    </location>
</feature>
<feature type="transmembrane region" description="Helical" evidence="1">
    <location>
        <begin position="34"/>
        <end position="57"/>
    </location>
</feature>
<keyword evidence="3" id="KW-1185">Reference proteome</keyword>
<keyword evidence="1" id="KW-0472">Membrane</keyword>
<evidence type="ECO:0000313" key="3">
    <source>
        <dbReference type="Proteomes" id="UP000611723"/>
    </source>
</evidence>
<name>A0A935C8A1_9BACT</name>
<accession>A0A935C8A1</accession>
<feature type="transmembrane region" description="Helical" evidence="1">
    <location>
        <begin position="182"/>
        <end position="202"/>
    </location>
</feature>
<dbReference type="AlphaFoldDB" id="A0A935C8A1"/>
<organism evidence="2 3">
    <name type="scientific">Marivirga aurantiaca</name>
    <dbReference type="NCBI Taxonomy" id="2802615"/>
    <lineage>
        <taxon>Bacteria</taxon>
        <taxon>Pseudomonadati</taxon>
        <taxon>Bacteroidota</taxon>
        <taxon>Cytophagia</taxon>
        <taxon>Cytophagales</taxon>
        <taxon>Marivirgaceae</taxon>
        <taxon>Marivirga</taxon>
    </lineage>
</organism>
<gene>
    <name evidence="2" type="ORF">JKA74_10645</name>
</gene>
<dbReference type="Proteomes" id="UP000611723">
    <property type="component" value="Unassembled WGS sequence"/>
</dbReference>
<sequence>MMLIFPGLVISFVLLIASYYYYQNKQENMGGKISVAKAFWLGYALFNYFIFTVFLYFFLENQIFQSVLFLIICVFYFRALFQGFLMFVTRNWVPNYGMMYNIVCIIIIFSALIKLYLSFGSLKEEGLVLTSLFLFKLILILFTDTIYAYKFKQLIGNNTKGRKAIWYASDERKFEKINRLTIRNNIIFSFISITLIILMILYDKP</sequence>
<dbReference type="EMBL" id="JAEQBW010000004">
    <property type="protein sequence ID" value="MBK6265496.1"/>
    <property type="molecule type" value="Genomic_DNA"/>
</dbReference>
<evidence type="ECO:0000313" key="2">
    <source>
        <dbReference type="EMBL" id="MBK6265496.1"/>
    </source>
</evidence>
<feature type="transmembrane region" description="Helical" evidence="1">
    <location>
        <begin position="129"/>
        <end position="149"/>
    </location>
</feature>
<reference evidence="2" key="1">
    <citation type="submission" date="2021-01" db="EMBL/GenBank/DDBJ databases">
        <title>Marivirga aurantiaca sp. nov., isolated from intertidal surface sediments.</title>
        <authorList>
            <person name="Zhang M."/>
        </authorList>
    </citation>
    <scope>NUCLEOTIDE SEQUENCE</scope>
    <source>
        <strain evidence="2">S37H4</strain>
    </source>
</reference>
<feature type="transmembrane region" description="Helical" evidence="1">
    <location>
        <begin position="99"/>
        <end position="117"/>
    </location>
</feature>
<comment type="caution">
    <text evidence="2">The sequence shown here is derived from an EMBL/GenBank/DDBJ whole genome shotgun (WGS) entry which is preliminary data.</text>
</comment>
<proteinExistence type="predicted"/>
<keyword evidence="1" id="KW-1133">Transmembrane helix</keyword>